<sequence length="94" mass="10623">MSPPTFLGTHNLLSSPLIKAAFNYSSAFPFSFTVLSLPNFTLSLKLHTYKKKLVLTLFSLFLGGLWSELNHSLSETFTGENFVQLCPKMVFFRN</sequence>
<gene>
    <name evidence="2" type="ORF">MERR_LOCUS47701</name>
</gene>
<evidence type="ECO:0000313" key="2">
    <source>
        <dbReference type="EMBL" id="CAA7060465.1"/>
    </source>
</evidence>
<dbReference type="EMBL" id="CACVBM020001829">
    <property type="protein sequence ID" value="CAA7060465.1"/>
    <property type="molecule type" value="Genomic_DNA"/>
</dbReference>
<keyword evidence="1" id="KW-0812">Transmembrane</keyword>
<name>A0A6D2KUA3_9BRAS</name>
<comment type="caution">
    <text evidence="2">The sequence shown here is derived from an EMBL/GenBank/DDBJ whole genome shotgun (WGS) entry which is preliminary data.</text>
</comment>
<dbReference type="Proteomes" id="UP000467841">
    <property type="component" value="Unassembled WGS sequence"/>
</dbReference>
<keyword evidence="3" id="KW-1185">Reference proteome</keyword>
<reference evidence="2" key="1">
    <citation type="submission" date="2020-01" db="EMBL/GenBank/DDBJ databases">
        <authorList>
            <person name="Mishra B."/>
        </authorList>
    </citation>
    <scope>NUCLEOTIDE SEQUENCE [LARGE SCALE GENOMIC DNA]</scope>
</reference>
<dbReference type="AlphaFoldDB" id="A0A6D2KUA3"/>
<protein>
    <submittedName>
        <fullName evidence="2">Uncharacterized protein</fullName>
    </submittedName>
</protein>
<feature type="transmembrane region" description="Helical" evidence="1">
    <location>
        <begin position="20"/>
        <end position="41"/>
    </location>
</feature>
<organism evidence="2 3">
    <name type="scientific">Microthlaspi erraticum</name>
    <dbReference type="NCBI Taxonomy" id="1685480"/>
    <lineage>
        <taxon>Eukaryota</taxon>
        <taxon>Viridiplantae</taxon>
        <taxon>Streptophyta</taxon>
        <taxon>Embryophyta</taxon>
        <taxon>Tracheophyta</taxon>
        <taxon>Spermatophyta</taxon>
        <taxon>Magnoliopsida</taxon>
        <taxon>eudicotyledons</taxon>
        <taxon>Gunneridae</taxon>
        <taxon>Pentapetalae</taxon>
        <taxon>rosids</taxon>
        <taxon>malvids</taxon>
        <taxon>Brassicales</taxon>
        <taxon>Brassicaceae</taxon>
        <taxon>Coluteocarpeae</taxon>
        <taxon>Microthlaspi</taxon>
    </lineage>
</organism>
<keyword evidence="1" id="KW-0472">Membrane</keyword>
<proteinExistence type="predicted"/>
<evidence type="ECO:0000256" key="1">
    <source>
        <dbReference type="SAM" id="Phobius"/>
    </source>
</evidence>
<keyword evidence="1" id="KW-1133">Transmembrane helix</keyword>
<evidence type="ECO:0000313" key="3">
    <source>
        <dbReference type="Proteomes" id="UP000467841"/>
    </source>
</evidence>
<accession>A0A6D2KUA3</accession>